<dbReference type="OrthoDB" id="9952640at2"/>
<evidence type="ECO:0000313" key="2">
    <source>
        <dbReference type="Proteomes" id="UP000289708"/>
    </source>
</evidence>
<keyword evidence="2" id="KW-1185">Reference proteome</keyword>
<comment type="caution">
    <text evidence="1">The sequence shown here is derived from an EMBL/GenBank/DDBJ whole genome shotgun (WGS) entry which is preliminary data.</text>
</comment>
<evidence type="ECO:0008006" key="3">
    <source>
        <dbReference type="Google" id="ProtNLM"/>
    </source>
</evidence>
<reference evidence="1 2" key="1">
    <citation type="submission" date="2018-12" db="EMBL/GenBank/DDBJ databases">
        <title>bacterium Hansschlegelia zhihuaiae S113.</title>
        <authorList>
            <person name="He J."/>
        </authorList>
    </citation>
    <scope>NUCLEOTIDE SEQUENCE [LARGE SCALE GENOMIC DNA]</scope>
    <source>
        <strain evidence="1 2">S 113</strain>
    </source>
</reference>
<dbReference type="AlphaFoldDB" id="A0A4Q0MJ56"/>
<name>A0A4Q0MJ56_9HYPH</name>
<accession>A0A4Q0MJ56</accession>
<organism evidence="1 2">
    <name type="scientific">Hansschlegelia zhihuaiae</name>
    <dbReference type="NCBI Taxonomy" id="405005"/>
    <lineage>
        <taxon>Bacteria</taxon>
        <taxon>Pseudomonadati</taxon>
        <taxon>Pseudomonadota</taxon>
        <taxon>Alphaproteobacteria</taxon>
        <taxon>Hyphomicrobiales</taxon>
        <taxon>Methylopilaceae</taxon>
        <taxon>Hansschlegelia</taxon>
    </lineage>
</organism>
<dbReference type="Proteomes" id="UP000289708">
    <property type="component" value="Unassembled WGS sequence"/>
</dbReference>
<dbReference type="RefSeq" id="WP_128777414.1">
    <property type="nucleotide sequence ID" value="NZ_RYFI01000008.1"/>
</dbReference>
<sequence>MSYTVIVDAEEGPVATVARSVLDALLLARGLKTEDDDRLTIAADNGWILTIEELEELAKA</sequence>
<dbReference type="EMBL" id="RYFI01000008">
    <property type="protein sequence ID" value="RXF73584.1"/>
    <property type="molecule type" value="Genomic_DNA"/>
</dbReference>
<gene>
    <name evidence="1" type="ORF">EK403_10380</name>
</gene>
<evidence type="ECO:0000313" key="1">
    <source>
        <dbReference type="EMBL" id="RXF73584.1"/>
    </source>
</evidence>
<proteinExistence type="predicted"/>
<protein>
    <recommendedName>
        <fullName evidence="3">50S ribosomal protein L11 methyltransferase</fullName>
    </recommendedName>
</protein>